<keyword evidence="8" id="KW-0175">Coiled coil</keyword>
<dbReference type="GO" id="GO:0008170">
    <property type="term" value="F:N-methyltransferase activity"/>
    <property type="evidence" value="ECO:0007669"/>
    <property type="project" value="InterPro"/>
</dbReference>
<protein>
    <recommendedName>
        <fullName evidence="2">site-specific DNA-methyltransferase (adenine-specific)</fullName>
        <ecNumber evidence="2">2.1.1.72</ecNumber>
    </recommendedName>
</protein>
<dbReference type="CDD" id="cd02440">
    <property type="entry name" value="AdoMet_MTases"/>
    <property type="match status" value="1"/>
</dbReference>
<evidence type="ECO:0000313" key="12">
    <source>
        <dbReference type="Proteomes" id="UP000441754"/>
    </source>
</evidence>
<keyword evidence="6" id="KW-0680">Restriction system</keyword>
<dbReference type="EMBL" id="WJXZ01000012">
    <property type="protein sequence ID" value="MRS63368.1"/>
    <property type="molecule type" value="Genomic_DNA"/>
</dbReference>
<feature type="coiled-coil region" evidence="8">
    <location>
        <begin position="68"/>
        <end position="95"/>
    </location>
</feature>
<dbReference type="GO" id="GO:0009007">
    <property type="term" value="F:site-specific DNA-methyltransferase (adenine-specific) activity"/>
    <property type="evidence" value="ECO:0007669"/>
    <property type="project" value="UniProtKB-EC"/>
</dbReference>
<dbReference type="Gene3D" id="3.40.50.150">
    <property type="entry name" value="Vaccinia Virus protein VP39"/>
    <property type="match status" value="1"/>
</dbReference>
<dbReference type="OrthoDB" id="9814572at2"/>
<comment type="catalytic activity">
    <reaction evidence="7">
        <text>a 2'-deoxyadenosine in DNA + S-adenosyl-L-methionine = an N(6)-methyl-2'-deoxyadenosine in DNA + S-adenosyl-L-homocysteine + H(+)</text>
        <dbReference type="Rhea" id="RHEA:15197"/>
        <dbReference type="Rhea" id="RHEA-COMP:12418"/>
        <dbReference type="Rhea" id="RHEA-COMP:12419"/>
        <dbReference type="ChEBI" id="CHEBI:15378"/>
        <dbReference type="ChEBI" id="CHEBI:57856"/>
        <dbReference type="ChEBI" id="CHEBI:59789"/>
        <dbReference type="ChEBI" id="CHEBI:90615"/>
        <dbReference type="ChEBI" id="CHEBI:90616"/>
        <dbReference type="EC" id="2.1.1.72"/>
    </reaction>
</comment>
<dbReference type="Pfam" id="PF02384">
    <property type="entry name" value="N6_Mtase"/>
    <property type="match status" value="1"/>
</dbReference>
<evidence type="ECO:0000256" key="6">
    <source>
        <dbReference type="ARBA" id="ARBA00022747"/>
    </source>
</evidence>
<evidence type="ECO:0000313" key="11">
    <source>
        <dbReference type="EMBL" id="MRS63368.1"/>
    </source>
</evidence>
<evidence type="ECO:0000256" key="1">
    <source>
        <dbReference type="ARBA" id="ARBA00006594"/>
    </source>
</evidence>
<dbReference type="InterPro" id="IPR003356">
    <property type="entry name" value="DNA_methylase_A-5"/>
</dbReference>
<keyword evidence="12" id="KW-1185">Reference proteome</keyword>
<evidence type="ECO:0000256" key="7">
    <source>
        <dbReference type="ARBA" id="ARBA00047942"/>
    </source>
</evidence>
<evidence type="ECO:0000256" key="8">
    <source>
        <dbReference type="SAM" id="Coils"/>
    </source>
</evidence>
<comment type="similarity">
    <text evidence="1">Belongs to the N(4)/N(6)-methyltransferase family.</text>
</comment>
<keyword evidence="4" id="KW-0808">Transferase</keyword>
<feature type="domain" description="Type I restriction modification DNA specificity" evidence="9">
    <location>
        <begin position="613"/>
        <end position="766"/>
    </location>
</feature>
<gene>
    <name evidence="11" type="ORF">GJJ30_18855</name>
</gene>
<dbReference type="PANTHER" id="PTHR42933:SF3">
    <property type="entry name" value="TYPE I RESTRICTION ENZYME MJAVIII METHYLASE SUBUNIT"/>
    <property type="match status" value="1"/>
</dbReference>
<evidence type="ECO:0000256" key="5">
    <source>
        <dbReference type="ARBA" id="ARBA00022691"/>
    </source>
</evidence>
<dbReference type="AlphaFoldDB" id="A0A7K0EPK9"/>
<comment type="caution">
    <text evidence="11">The sequence shown here is derived from an EMBL/GenBank/DDBJ whole genome shotgun (WGS) entry which is preliminary data.</text>
</comment>
<dbReference type="GO" id="GO:0032259">
    <property type="term" value="P:methylation"/>
    <property type="evidence" value="ECO:0007669"/>
    <property type="project" value="UniProtKB-KW"/>
</dbReference>
<reference evidence="11 12" key="1">
    <citation type="journal article" date="2018" name="Antonie Van Leeuwenhoek">
        <title>Larkinella terrae sp. nov., isolated from soil on Jeju Island, South Korea.</title>
        <authorList>
            <person name="Ten L.N."/>
            <person name="Jeon J."/>
            <person name="Park S.J."/>
            <person name="Park S."/>
            <person name="Lee S.Y."/>
            <person name="Kim M.K."/>
            <person name="Jung H.Y."/>
        </authorList>
    </citation>
    <scope>NUCLEOTIDE SEQUENCE [LARGE SCALE GENOMIC DNA]</scope>
    <source>
        <strain evidence="11 12">KCTC 52001</strain>
    </source>
</reference>
<evidence type="ECO:0000256" key="2">
    <source>
        <dbReference type="ARBA" id="ARBA00011900"/>
    </source>
</evidence>
<name>A0A7K0EPK9_9BACT</name>
<dbReference type="InterPro" id="IPR051537">
    <property type="entry name" value="DNA_Adenine_Mtase"/>
</dbReference>
<dbReference type="GO" id="GO:0003677">
    <property type="term" value="F:DNA binding"/>
    <property type="evidence" value="ECO:0007669"/>
    <property type="project" value="InterPro"/>
</dbReference>
<dbReference type="InterPro" id="IPR000055">
    <property type="entry name" value="Restrct_endonuc_typeI_TRD"/>
</dbReference>
<dbReference type="InterPro" id="IPR029063">
    <property type="entry name" value="SAM-dependent_MTases_sf"/>
</dbReference>
<proteinExistence type="inferred from homology"/>
<feature type="domain" description="DNA methylase adenine-specific" evidence="10">
    <location>
        <begin position="272"/>
        <end position="535"/>
    </location>
</feature>
<dbReference type="Proteomes" id="UP000441754">
    <property type="component" value="Unassembled WGS sequence"/>
</dbReference>
<dbReference type="RefSeq" id="WP_154176741.1">
    <property type="nucleotide sequence ID" value="NZ_WJXZ01000012.1"/>
</dbReference>
<keyword evidence="3 11" id="KW-0489">Methyltransferase</keyword>
<evidence type="ECO:0000259" key="10">
    <source>
        <dbReference type="Pfam" id="PF02384"/>
    </source>
</evidence>
<dbReference type="PANTHER" id="PTHR42933">
    <property type="entry name" value="SLR6095 PROTEIN"/>
    <property type="match status" value="1"/>
</dbReference>
<evidence type="ECO:0000256" key="3">
    <source>
        <dbReference type="ARBA" id="ARBA00022603"/>
    </source>
</evidence>
<evidence type="ECO:0000259" key="9">
    <source>
        <dbReference type="Pfam" id="PF01420"/>
    </source>
</evidence>
<accession>A0A7K0EPK9</accession>
<sequence length="770" mass="86347">MAKGKRAESRTRYIARLLSSRRGWNIAHLSKGGDFLEEQEITGHFPDIGLGQDRPDFLVCLGGEPKIVIEAKNEIRRANQAIEEAIEYAEQINATGKYSIKIAVGIAGEEDNGFLIIVKYKKNSRWDYLKSGGYQLTSIPSRREVELALEADDSTTNVTVPSSAEFIDAAIELSVILRHAKIEAPLRPKVIGAIVTALYQGEIDVTTGNELESINNLVHDAITESVDLGNKKQKLEDALHLTGNDYERLSPKIQRIISILKRLNVRSVLQTDTDFLGMFYEAFLRYGYDNNALGIVFTPRHITRFCVDLIDARITDRVIDIASGTGGFLVAAFDKMMATARGPKAIEKVKQSLYGYDTNPTVWALATLNMFFRGDGKSHIENANSLDEESKANVAGQFTRAFLNPPFSQEGEPERDFIDAALDSLEPEGILAVVVAAGIFADEDNAMWRNKFIRSHTLLGVISLPEDLFYPTAAPSSIMIAKAHIPQDENENVFMGRIWNDGFNKLKGKRVEAAGSQIPELLRCFDSFKRKQQFTSELVITIKGSSLLNGQEFSPQQWLPQPELTEREIELHEQNLILSLFQAISSIPELADEVLEDPAEAWKDFPDFPLSTTRRVSDFFSVYNGKSSGEKNYTEGNCPYISSGDTQNSIIRLVQDEESQVFANGGITVTAFGQAYIQPWRFMARGNGGSSVRILVPKFNMSLNEMLWFAAQINIQKWRFFYARMSIKSRLERLEISSPSKRIPDEGMIIADRISSFREQLFILSKLKKE</sequence>
<dbReference type="GO" id="GO:0009307">
    <property type="term" value="P:DNA restriction-modification system"/>
    <property type="evidence" value="ECO:0007669"/>
    <property type="project" value="UniProtKB-KW"/>
</dbReference>
<evidence type="ECO:0000256" key="4">
    <source>
        <dbReference type="ARBA" id="ARBA00022679"/>
    </source>
</evidence>
<dbReference type="SUPFAM" id="SSF53335">
    <property type="entry name" value="S-adenosyl-L-methionine-dependent methyltransferases"/>
    <property type="match status" value="1"/>
</dbReference>
<organism evidence="11 12">
    <name type="scientific">Larkinella terrae</name>
    <dbReference type="NCBI Taxonomy" id="2025311"/>
    <lineage>
        <taxon>Bacteria</taxon>
        <taxon>Pseudomonadati</taxon>
        <taxon>Bacteroidota</taxon>
        <taxon>Cytophagia</taxon>
        <taxon>Cytophagales</taxon>
        <taxon>Spirosomataceae</taxon>
        <taxon>Larkinella</taxon>
    </lineage>
</organism>
<dbReference type="PRINTS" id="PR00507">
    <property type="entry name" value="N12N6MTFRASE"/>
</dbReference>
<dbReference type="EC" id="2.1.1.72" evidence="2"/>
<keyword evidence="5" id="KW-0949">S-adenosyl-L-methionine</keyword>
<dbReference type="Pfam" id="PF01420">
    <property type="entry name" value="Methylase_S"/>
    <property type="match status" value="1"/>
</dbReference>